<protein>
    <submittedName>
        <fullName evidence="1">Uncharacterized protein</fullName>
    </submittedName>
</protein>
<dbReference type="Proteomes" id="UP001165422">
    <property type="component" value="Unassembled WGS sequence"/>
</dbReference>
<evidence type="ECO:0000313" key="1">
    <source>
        <dbReference type="EMBL" id="MCC9296783.1"/>
    </source>
</evidence>
<name>A0ABS8NAD9_9CLOT</name>
<evidence type="ECO:0000313" key="2">
    <source>
        <dbReference type="Proteomes" id="UP001165422"/>
    </source>
</evidence>
<dbReference type="RefSeq" id="WP_150358535.1">
    <property type="nucleotide sequence ID" value="NZ_JAJJPB010000050.1"/>
</dbReference>
<reference evidence="1" key="1">
    <citation type="submission" date="2021-11" db="EMBL/GenBank/DDBJ databases">
        <authorList>
            <person name="Qingchun L."/>
            <person name="Dong Z."/>
            <person name="Zongwei Q."/>
            <person name="Jia Z."/>
            <person name="Duotao L."/>
        </authorList>
    </citation>
    <scope>NUCLEOTIDE SEQUENCE</scope>
    <source>
        <strain evidence="1">WLY-B-L2</strain>
    </source>
</reference>
<keyword evidence="2" id="KW-1185">Reference proteome</keyword>
<gene>
    <name evidence="1" type="ORF">LN736_18270</name>
</gene>
<proteinExistence type="predicted"/>
<organism evidence="1 2">
    <name type="scientific">Clostridium aromativorans</name>
    <dbReference type="NCBI Taxonomy" id="2836848"/>
    <lineage>
        <taxon>Bacteria</taxon>
        <taxon>Bacillati</taxon>
        <taxon>Bacillota</taxon>
        <taxon>Clostridia</taxon>
        <taxon>Eubacteriales</taxon>
        <taxon>Clostridiaceae</taxon>
        <taxon>Clostridium</taxon>
    </lineage>
</organism>
<comment type="caution">
    <text evidence="1">The sequence shown here is derived from an EMBL/GenBank/DDBJ whole genome shotgun (WGS) entry which is preliminary data.</text>
</comment>
<dbReference type="EMBL" id="JAJJPB010000050">
    <property type="protein sequence ID" value="MCC9296783.1"/>
    <property type="molecule type" value="Genomic_DNA"/>
</dbReference>
<accession>A0ABS8NAD9</accession>
<sequence>MEYREDYYKFSHVIFPISLFKYRKQFIQKIKKEGDSFSTILKKGWNSIVIEKGIRNAPPSFKINLLNNIKNSYSLIVIEIPEARESTETPYIGIVFDKDYNIRYFTYEIEKEFGKKCYFLCEWSQDRTHINYGEHMDKNLNTFTQSITDLI</sequence>